<dbReference type="GO" id="GO:1901858">
    <property type="term" value="P:regulation of mitochondrial DNA metabolic process"/>
    <property type="evidence" value="ECO:0007669"/>
    <property type="project" value="TreeGrafter"/>
</dbReference>
<evidence type="ECO:0000256" key="4">
    <source>
        <dbReference type="ARBA" id="ARBA00022989"/>
    </source>
</evidence>
<evidence type="ECO:0000256" key="7">
    <source>
        <dbReference type="ARBA" id="ARBA00049801"/>
    </source>
</evidence>
<accession>A0A8C8AW67</accession>
<keyword evidence="10" id="KW-1185">Reference proteome</keyword>
<evidence type="ECO:0000313" key="9">
    <source>
        <dbReference type="Ensembl" id="ENSOSUP00000010850.1"/>
    </source>
</evidence>
<organism evidence="9 10">
    <name type="scientific">Otus sunia</name>
    <name type="common">Oriental scops-owl</name>
    <dbReference type="NCBI Taxonomy" id="257818"/>
    <lineage>
        <taxon>Eukaryota</taxon>
        <taxon>Metazoa</taxon>
        <taxon>Chordata</taxon>
        <taxon>Craniata</taxon>
        <taxon>Vertebrata</taxon>
        <taxon>Euteleostomi</taxon>
        <taxon>Archelosauria</taxon>
        <taxon>Archosauria</taxon>
        <taxon>Dinosauria</taxon>
        <taxon>Saurischia</taxon>
        <taxon>Theropoda</taxon>
        <taxon>Coelurosauria</taxon>
        <taxon>Aves</taxon>
        <taxon>Neognathae</taxon>
        <taxon>Neoaves</taxon>
        <taxon>Telluraves</taxon>
        <taxon>Strigiformes</taxon>
        <taxon>Strigidae</taxon>
        <taxon>Otus</taxon>
    </lineage>
</organism>
<evidence type="ECO:0000256" key="1">
    <source>
        <dbReference type="ARBA" id="ARBA00004141"/>
    </source>
</evidence>
<proteinExistence type="inferred from homology"/>
<keyword evidence="3" id="KW-0812">Transmembrane</keyword>
<evidence type="ECO:0000313" key="10">
    <source>
        <dbReference type="Proteomes" id="UP000694552"/>
    </source>
</evidence>
<comment type="subcellular location">
    <subcellularLocation>
        <location evidence="1">Membrane</location>
        <topology evidence="1">Multi-pass membrane protein</topology>
    </subcellularLocation>
</comment>
<dbReference type="Ensembl" id="ENSOSUT00000011228.1">
    <property type="protein sequence ID" value="ENSOSUP00000010850.1"/>
    <property type="gene ID" value="ENSOSUG00000007884.1"/>
</dbReference>
<dbReference type="PANTHER" id="PTHR11266">
    <property type="entry name" value="PEROXISOMAL MEMBRANE PROTEIN 2, PXMP2 MPV17"/>
    <property type="match status" value="1"/>
</dbReference>
<keyword evidence="5" id="KW-0472">Membrane</keyword>
<reference evidence="9" key="1">
    <citation type="submission" date="2025-08" db="UniProtKB">
        <authorList>
            <consortium name="Ensembl"/>
        </authorList>
    </citation>
    <scope>IDENTIFICATION</scope>
</reference>
<dbReference type="GO" id="GO:0005739">
    <property type="term" value="C:mitochondrion"/>
    <property type="evidence" value="ECO:0007669"/>
    <property type="project" value="TreeGrafter"/>
</dbReference>
<dbReference type="AlphaFoldDB" id="A0A8C8AW67"/>
<dbReference type="Pfam" id="PF04117">
    <property type="entry name" value="Mpv17_PMP22"/>
    <property type="match status" value="1"/>
</dbReference>
<evidence type="ECO:0000256" key="8">
    <source>
        <dbReference type="RuleBase" id="RU363053"/>
    </source>
</evidence>
<dbReference type="Proteomes" id="UP000694552">
    <property type="component" value="Unplaced"/>
</dbReference>
<dbReference type="GO" id="GO:0015267">
    <property type="term" value="F:channel activity"/>
    <property type="evidence" value="ECO:0007669"/>
    <property type="project" value="TreeGrafter"/>
</dbReference>
<dbReference type="GO" id="GO:0016020">
    <property type="term" value="C:membrane"/>
    <property type="evidence" value="ECO:0007669"/>
    <property type="project" value="UniProtKB-SubCell"/>
</dbReference>
<keyword evidence="4" id="KW-1133">Transmembrane helix</keyword>
<dbReference type="PANTHER" id="PTHR11266:SF17">
    <property type="entry name" value="PROTEIN MPV17"/>
    <property type="match status" value="1"/>
</dbReference>
<comment type="similarity">
    <text evidence="2 8">Belongs to the peroxisomal membrane protein PXMP2/4 family.</text>
</comment>
<evidence type="ECO:0000256" key="3">
    <source>
        <dbReference type="ARBA" id="ARBA00022692"/>
    </source>
</evidence>
<reference evidence="9" key="2">
    <citation type="submission" date="2025-09" db="UniProtKB">
        <authorList>
            <consortium name="Ensembl"/>
        </authorList>
    </citation>
    <scope>IDENTIFICATION</scope>
</reference>
<dbReference type="InterPro" id="IPR007248">
    <property type="entry name" value="Mpv17_PMP22"/>
</dbReference>
<name>A0A8C8AW67_9STRI</name>
<sequence>MRDLSCCRGAGLRHGDRAAPWAPRVATLARSPSLSWPHSAWAGAVGLGGGSQPVPRSGANCPLCPSLLQVSQLAPCPCSALSCPTPAPALLLGLPRVGLWWPGRGTVGRVSCRKGSWWGRSSCGHPLPATLFSPRAGMAPGRVRQGLWGAERICPMPGRSARGVGRVTARGQRPSACSQPLPASPHTLCRCCRRQLSALPLEPATLSSPRLCASGHPRQGRGQLGARSGCPWWLWALTVSLLSQDYTDALLTNYCIWPPVQIANFYFVPLQHRLAVVQCVAIVWNCYLSWKANRM</sequence>
<evidence type="ECO:0000256" key="2">
    <source>
        <dbReference type="ARBA" id="ARBA00006824"/>
    </source>
</evidence>
<evidence type="ECO:0000256" key="5">
    <source>
        <dbReference type="ARBA" id="ARBA00023136"/>
    </source>
</evidence>
<protein>
    <recommendedName>
        <fullName evidence="6">Mitochondrial inner membrane protein Mpv17</fullName>
    </recommendedName>
    <alternativeName>
        <fullName evidence="7">Protein Mpv17</fullName>
    </alternativeName>
</protein>
<evidence type="ECO:0000256" key="6">
    <source>
        <dbReference type="ARBA" id="ARBA00049743"/>
    </source>
</evidence>